<protein>
    <submittedName>
        <fullName evidence="1">Uncharacterized protein</fullName>
    </submittedName>
</protein>
<dbReference type="RefSeq" id="WP_133340507.1">
    <property type="nucleotide sequence ID" value="NZ_SMYO01000053.1"/>
</dbReference>
<sequence>MELTCKLGKIEILLPDASTSYFFIDDDLAELFNLETNNEALKLLRKTIREKVEPNIYKRIGFDYESSAVIIRTTNAELILEIALVINEIAKVSLAEQEIGIAKNQILSHKRPKKQKWKVGDICQIPLKNGTYAFGQIVWKSYTHPVCGLFDINKTEIPTLEEIMSNPFISILSLTPNSLDSHRWKVIGNMNVSIQKEDVPRKFNGTDCIGAISFSSGILEDLANAFYGVTPWNVFAEEDYFDQILLPTIKRPSTAKVLSLSERKLYRKERKWE</sequence>
<dbReference type="AlphaFoldDB" id="A0A4V3ASV6"/>
<proteinExistence type="predicted"/>
<organism evidence="1 2">
    <name type="scientific">Bacillus salipaludis</name>
    <dbReference type="NCBI Taxonomy" id="2547811"/>
    <lineage>
        <taxon>Bacteria</taxon>
        <taxon>Bacillati</taxon>
        <taxon>Bacillota</taxon>
        <taxon>Bacilli</taxon>
        <taxon>Bacillales</taxon>
        <taxon>Bacillaceae</taxon>
        <taxon>Bacillus</taxon>
    </lineage>
</organism>
<dbReference type="Pfam" id="PF15428">
    <property type="entry name" value="Imm26"/>
    <property type="match status" value="1"/>
</dbReference>
<dbReference type="InterPro" id="IPR029278">
    <property type="entry name" value="Imm26"/>
</dbReference>
<evidence type="ECO:0000313" key="1">
    <source>
        <dbReference type="EMBL" id="TDK54203.1"/>
    </source>
</evidence>
<accession>A0A4V3ASV6</accession>
<reference evidence="1 2" key="1">
    <citation type="submission" date="2019-03" db="EMBL/GenBank/DDBJ databases">
        <title>Bacillus niacini sp. nov. a Nicotinate-Metabolizing Mesophile Isolated from Soil.</title>
        <authorList>
            <person name="Zhang G."/>
        </authorList>
    </citation>
    <scope>NUCLEOTIDE SEQUENCE [LARGE SCALE GENOMIC DNA]</scope>
    <source>
        <strain evidence="1 2">WN066</strain>
    </source>
</reference>
<evidence type="ECO:0000313" key="2">
    <source>
        <dbReference type="Proteomes" id="UP000295132"/>
    </source>
</evidence>
<name>A0A4V3ASV6_9BACI</name>
<dbReference type="EMBL" id="SMYO01000053">
    <property type="protein sequence ID" value="TDK54203.1"/>
    <property type="molecule type" value="Genomic_DNA"/>
</dbReference>
<gene>
    <name evidence="1" type="ORF">E2K98_29610</name>
</gene>
<dbReference type="Proteomes" id="UP000295132">
    <property type="component" value="Unassembled WGS sequence"/>
</dbReference>
<comment type="caution">
    <text evidence="1">The sequence shown here is derived from an EMBL/GenBank/DDBJ whole genome shotgun (WGS) entry which is preliminary data.</text>
</comment>